<dbReference type="Pfam" id="PF13385">
    <property type="entry name" value="Laminin_G_3"/>
    <property type="match status" value="1"/>
</dbReference>
<keyword evidence="2" id="KW-1015">Disulfide bond</keyword>
<proteinExistence type="predicted"/>
<organism evidence="5 6">
    <name type="scientific">Haloplanus litoreus</name>
    <dbReference type="NCBI Taxonomy" id="767515"/>
    <lineage>
        <taxon>Archaea</taxon>
        <taxon>Methanobacteriati</taxon>
        <taxon>Methanobacteriota</taxon>
        <taxon>Stenosarchaea group</taxon>
        <taxon>Halobacteria</taxon>
        <taxon>Halobacteriales</taxon>
        <taxon>Haloferacaceae</taxon>
        <taxon>Haloplanus</taxon>
    </lineage>
</organism>
<feature type="transmembrane region" description="Helical" evidence="3">
    <location>
        <begin position="14"/>
        <end position="36"/>
    </location>
</feature>
<name>A0ABD6A158_9EURY</name>
<evidence type="ECO:0000256" key="3">
    <source>
        <dbReference type="SAM" id="Phobius"/>
    </source>
</evidence>
<accession>A0ABD6A158</accession>
<dbReference type="AlphaFoldDB" id="A0ABD6A158"/>
<keyword evidence="1" id="KW-0732">Signal</keyword>
<feature type="domain" description="LamG-like jellyroll fold" evidence="4">
    <location>
        <begin position="376"/>
        <end position="513"/>
    </location>
</feature>
<dbReference type="NCBIfam" id="TIGR04088">
    <property type="entry name" value="cognate_SipW"/>
    <property type="match status" value="1"/>
</dbReference>
<gene>
    <name evidence="5" type="ORF">ACFQKE_14705</name>
</gene>
<dbReference type="InterPro" id="IPR006558">
    <property type="entry name" value="LamG-like"/>
</dbReference>
<dbReference type="EMBL" id="JBHTAT010000001">
    <property type="protein sequence ID" value="MFC7256534.1"/>
    <property type="molecule type" value="Genomic_DNA"/>
</dbReference>
<dbReference type="Gene3D" id="2.60.120.200">
    <property type="match status" value="1"/>
</dbReference>
<sequence>MDESTRIDLTRRKALAAIGSIGVASAGAGLGTSAYFSDQETFENNQLTAGTLDMKVSWEEHYSDWSEDETEYAHMEDGDLVVEDRDGFENATFQEGYPDEETRTAIDSGETDPCDVLADVPDDLEKPVIELGDLKPGDFGEVTFDFALCDNPGYVWLNGSLVSEAENGLTEPEADDADEGEGVELADEIRVTVWYDDGDNVLEDPETVVTDREFEPNPSSSAVSVSGSDRIVAQGSLRDVLIQLAAGNGIPLDADPTSDSRNCFTDSPTVHYLGFAWEIPVNHGNEIQSDSVTFDLGFYTEQCRHNDGSGMGSDLRAYYPLDESNSPTVRDRSGNEYDGTVAGDVSFTGGQVGEAASFDAGDGISVSQDGDLTDLTDFTATAWFRSTEDDRADQVVFGIRKGYELVFDSAGQRVSDNSVWWAVDNGTGDWAVNPTGAGPLALGEWHHAALVQNTTADEVQVYIDGSLVVTDSGTGAVNGATGDFGIGVRGDGFGQFVGDIDDVRIYSRALSASEVQSLYDSA</sequence>
<evidence type="ECO:0000256" key="2">
    <source>
        <dbReference type="ARBA" id="ARBA00023157"/>
    </source>
</evidence>
<keyword evidence="3" id="KW-0812">Transmembrane</keyword>
<dbReference type="Proteomes" id="UP001596434">
    <property type="component" value="Unassembled WGS sequence"/>
</dbReference>
<keyword evidence="3" id="KW-0472">Membrane</keyword>
<evidence type="ECO:0000313" key="5">
    <source>
        <dbReference type="EMBL" id="MFC7256534.1"/>
    </source>
</evidence>
<keyword evidence="6" id="KW-1185">Reference proteome</keyword>
<dbReference type="SUPFAM" id="SSF49899">
    <property type="entry name" value="Concanavalin A-like lectins/glucanases"/>
    <property type="match status" value="1"/>
</dbReference>
<dbReference type="InterPro" id="IPR013320">
    <property type="entry name" value="ConA-like_dom_sf"/>
</dbReference>
<comment type="caution">
    <text evidence="5">The sequence shown here is derived from an EMBL/GenBank/DDBJ whole genome shotgun (WGS) entry which is preliminary data.</text>
</comment>
<dbReference type="InterPro" id="IPR023833">
    <property type="entry name" value="Signal_pept_SipW-depend-type"/>
</dbReference>
<evidence type="ECO:0000313" key="6">
    <source>
        <dbReference type="Proteomes" id="UP001596434"/>
    </source>
</evidence>
<keyword evidence="3" id="KW-1133">Transmembrane helix</keyword>
<dbReference type="RefSeq" id="WP_379705467.1">
    <property type="nucleotide sequence ID" value="NZ_JBHTAT010000001.1"/>
</dbReference>
<dbReference type="GeneID" id="96954925"/>
<evidence type="ECO:0000256" key="1">
    <source>
        <dbReference type="ARBA" id="ARBA00022729"/>
    </source>
</evidence>
<protein>
    <submittedName>
        <fullName evidence="5">LamG-like jellyroll fold domain-containing protein</fullName>
    </submittedName>
</protein>
<evidence type="ECO:0000259" key="4">
    <source>
        <dbReference type="SMART" id="SM00560"/>
    </source>
</evidence>
<dbReference type="SMART" id="SM00560">
    <property type="entry name" value="LamGL"/>
    <property type="match status" value="1"/>
</dbReference>
<reference evidence="5 6" key="1">
    <citation type="journal article" date="2019" name="Int. J. Syst. Evol. Microbiol.">
        <title>The Global Catalogue of Microorganisms (GCM) 10K type strain sequencing project: providing services to taxonomists for standard genome sequencing and annotation.</title>
        <authorList>
            <consortium name="The Broad Institute Genomics Platform"/>
            <consortium name="The Broad Institute Genome Sequencing Center for Infectious Disease"/>
            <person name="Wu L."/>
            <person name="Ma J."/>
        </authorList>
    </citation>
    <scope>NUCLEOTIDE SEQUENCE [LARGE SCALE GENOMIC DNA]</scope>
    <source>
        <strain evidence="5 6">GX21</strain>
    </source>
</reference>